<feature type="binding site" evidence="19">
    <location>
        <begin position="108"/>
        <end position="112"/>
    </location>
    <ligand>
        <name>NAD(+)</name>
        <dbReference type="ChEBI" id="CHEBI:57540"/>
    </ligand>
</feature>
<accession>A0A211Z076</accession>
<feature type="binding site" evidence="19">
    <location>
        <position position="268"/>
    </location>
    <ligand>
        <name>Zn(2+)</name>
        <dbReference type="ChEBI" id="CHEBI:29105"/>
    </ligand>
</feature>
<dbReference type="GO" id="GO:0000166">
    <property type="term" value="F:nucleotide binding"/>
    <property type="evidence" value="ECO:0007669"/>
    <property type="project" value="UniProtKB-KW"/>
</dbReference>
<dbReference type="InterPro" id="IPR030963">
    <property type="entry name" value="DHQ_synth_fam"/>
</dbReference>
<evidence type="ECO:0000256" key="1">
    <source>
        <dbReference type="ARBA" id="ARBA00001393"/>
    </source>
</evidence>
<keyword evidence="16 19" id="KW-0057">Aromatic amino acid biosynthesis</keyword>
<keyword evidence="12 19" id="KW-0479">Metal-binding</keyword>
<dbReference type="AlphaFoldDB" id="A0A211Z076"/>
<keyword evidence="17 19" id="KW-0456">Lyase</keyword>
<comment type="cofactor">
    <cofactor evidence="2 19">
        <name>NAD(+)</name>
        <dbReference type="ChEBI" id="CHEBI:57540"/>
    </cofactor>
</comment>
<keyword evidence="14 19" id="KW-0862">Zinc</keyword>
<dbReference type="Gene3D" id="1.20.1090.10">
    <property type="entry name" value="Dehydroquinate synthase-like - alpha domain"/>
    <property type="match status" value="1"/>
</dbReference>
<dbReference type="GO" id="GO:0008652">
    <property type="term" value="P:amino acid biosynthetic process"/>
    <property type="evidence" value="ECO:0007669"/>
    <property type="project" value="UniProtKB-KW"/>
</dbReference>
<dbReference type="InterPro" id="IPR056179">
    <property type="entry name" value="DHQS_C"/>
</dbReference>
<dbReference type="GO" id="GO:0005737">
    <property type="term" value="C:cytoplasm"/>
    <property type="evidence" value="ECO:0007669"/>
    <property type="project" value="UniProtKB-SubCell"/>
</dbReference>
<organism evidence="22 23">
    <name type="scientific">Inquilinus limosus</name>
    <dbReference type="NCBI Taxonomy" id="171674"/>
    <lineage>
        <taxon>Bacteria</taxon>
        <taxon>Pseudomonadati</taxon>
        <taxon>Pseudomonadota</taxon>
        <taxon>Alphaproteobacteria</taxon>
        <taxon>Rhodospirillales</taxon>
        <taxon>Rhodospirillaceae</taxon>
        <taxon>Inquilinus</taxon>
    </lineage>
</organism>
<evidence type="ECO:0000256" key="9">
    <source>
        <dbReference type="ARBA" id="ARBA00017684"/>
    </source>
</evidence>
<evidence type="ECO:0000256" key="5">
    <source>
        <dbReference type="ARBA" id="ARBA00004496"/>
    </source>
</evidence>
<dbReference type="HAMAP" id="MF_00110">
    <property type="entry name" value="DHQ_synthase"/>
    <property type="match status" value="1"/>
</dbReference>
<evidence type="ECO:0000313" key="22">
    <source>
        <dbReference type="EMBL" id="OWJ58643.1"/>
    </source>
</evidence>
<feature type="binding site" evidence="19">
    <location>
        <position position="154"/>
    </location>
    <ligand>
        <name>NAD(+)</name>
        <dbReference type="ChEBI" id="CHEBI:57540"/>
    </ligand>
</feature>
<evidence type="ECO:0000256" key="7">
    <source>
        <dbReference type="ARBA" id="ARBA00005412"/>
    </source>
</evidence>
<evidence type="ECO:0000256" key="15">
    <source>
        <dbReference type="ARBA" id="ARBA00023027"/>
    </source>
</evidence>
<feature type="binding site" evidence="19">
    <location>
        <position position="145"/>
    </location>
    <ligand>
        <name>NAD(+)</name>
        <dbReference type="ChEBI" id="CHEBI:57540"/>
    </ligand>
</feature>
<comment type="catalytic activity">
    <reaction evidence="1 19">
        <text>7-phospho-2-dehydro-3-deoxy-D-arabino-heptonate = 3-dehydroquinate + phosphate</text>
        <dbReference type="Rhea" id="RHEA:21968"/>
        <dbReference type="ChEBI" id="CHEBI:32364"/>
        <dbReference type="ChEBI" id="CHEBI:43474"/>
        <dbReference type="ChEBI" id="CHEBI:58394"/>
        <dbReference type="EC" id="4.2.3.4"/>
    </reaction>
</comment>
<gene>
    <name evidence="19" type="primary">aroB</name>
    <name evidence="22" type="ORF">BWR60_33175</name>
</gene>
<dbReference type="OrthoDB" id="9806583at2"/>
<feature type="binding site" evidence="19">
    <location>
        <position position="187"/>
    </location>
    <ligand>
        <name>Zn(2+)</name>
        <dbReference type="ChEBI" id="CHEBI:29105"/>
    </ligand>
</feature>
<comment type="pathway">
    <text evidence="6 19">Metabolic intermediate biosynthesis; chorismate biosynthesis; chorismate from D-erythrose 4-phosphate and phosphoenolpyruvate: step 2/7.</text>
</comment>
<dbReference type="SUPFAM" id="SSF56796">
    <property type="entry name" value="Dehydroquinate synthase-like"/>
    <property type="match status" value="1"/>
</dbReference>
<evidence type="ECO:0000256" key="4">
    <source>
        <dbReference type="ARBA" id="ARBA00003485"/>
    </source>
</evidence>
<dbReference type="PANTHER" id="PTHR43622:SF7">
    <property type="entry name" value="3-DEHYDROQUINATE SYNTHASE, CHLOROPLASTIC"/>
    <property type="match status" value="1"/>
</dbReference>
<name>A0A211Z076_9PROT</name>
<dbReference type="RefSeq" id="WP_088157131.1">
    <property type="nucleotide sequence ID" value="NZ_NHON01000130.1"/>
</dbReference>
<dbReference type="STRING" id="1122125.GCA_000423185_06437"/>
<dbReference type="GO" id="GO:0003856">
    <property type="term" value="F:3-dehydroquinate synthase activity"/>
    <property type="evidence" value="ECO:0007669"/>
    <property type="project" value="UniProtKB-UniRule"/>
</dbReference>
<dbReference type="Proteomes" id="UP000196655">
    <property type="component" value="Unassembled WGS sequence"/>
</dbReference>
<comment type="cofactor">
    <cofactor evidence="19">
        <name>Co(2+)</name>
        <dbReference type="ChEBI" id="CHEBI:48828"/>
    </cofactor>
    <cofactor evidence="19">
        <name>Zn(2+)</name>
        <dbReference type="ChEBI" id="CHEBI:29105"/>
    </cofactor>
    <text evidence="19">Binds 1 divalent metal cation per subunit. Can use either Co(2+) or Zn(2+).</text>
</comment>
<proteinExistence type="inferred from homology"/>
<evidence type="ECO:0000256" key="12">
    <source>
        <dbReference type="ARBA" id="ARBA00022723"/>
    </source>
</evidence>
<feature type="domain" description="3-dehydroquinate synthase C-terminal" evidence="21">
    <location>
        <begin position="184"/>
        <end position="331"/>
    </location>
</feature>
<dbReference type="PIRSF" id="PIRSF001455">
    <property type="entry name" value="DHQ_synth"/>
    <property type="match status" value="1"/>
</dbReference>
<dbReference type="UniPathway" id="UPA00053">
    <property type="reaction ID" value="UER00085"/>
</dbReference>
<evidence type="ECO:0000256" key="19">
    <source>
        <dbReference type="HAMAP-Rule" id="MF_00110"/>
    </source>
</evidence>
<sequence length="368" mass="38207">MTRETIRVGLGPRSYDIVIGPGALAEAGARITALGRGKRVIVVADARVAGLHGAALEASLAAAGITAETLTVPPGEATKSMAVLADLLDRILALGVERRTLLVALGGGVVGDLAGFAAATALRGLDFVQIPTTLLAQVDSSVGGKTGVNSKHGKNLIGAFHQPLLVLADTALLATLPARELRAGYAEVAKYGALGDADFFAWLEEHGPTLLAGDGDAMIRAVKRSCEMKAEIVGQDEREAAQRALLNLGHTFGHALEAETGYGDALLHGEAVAIGMVMAFDLSVRLGLCPAADRDRLARHLEAVGLPTRPARDRAWSVGALLHHMTRDKKVKDGRMTFILVRGIGQAFVTSEVPAEPVAAVLADAIAA</sequence>
<evidence type="ECO:0000256" key="17">
    <source>
        <dbReference type="ARBA" id="ARBA00023239"/>
    </source>
</evidence>
<dbReference type="EMBL" id="NHON01000130">
    <property type="protein sequence ID" value="OWJ58643.1"/>
    <property type="molecule type" value="Genomic_DNA"/>
</dbReference>
<feature type="binding site" evidence="19">
    <location>
        <position position="250"/>
    </location>
    <ligand>
        <name>Zn(2+)</name>
        <dbReference type="ChEBI" id="CHEBI:29105"/>
    </ligand>
</feature>
<dbReference type="GO" id="GO:0046872">
    <property type="term" value="F:metal ion binding"/>
    <property type="evidence" value="ECO:0007669"/>
    <property type="project" value="UniProtKB-KW"/>
</dbReference>
<evidence type="ECO:0000256" key="16">
    <source>
        <dbReference type="ARBA" id="ARBA00023141"/>
    </source>
</evidence>
<evidence type="ECO:0000256" key="6">
    <source>
        <dbReference type="ARBA" id="ARBA00004661"/>
    </source>
</evidence>
<dbReference type="CDD" id="cd08195">
    <property type="entry name" value="DHQS"/>
    <property type="match status" value="1"/>
</dbReference>
<dbReference type="InterPro" id="IPR030960">
    <property type="entry name" value="DHQS/DOIS_N"/>
</dbReference>
<feature type="binding site" evidence="19">
    <location>
        <begin position="132"/>
        <end position="133"/>
    </location>
    <ligand>
        <name>NAD(+)</name>
        <dbReference type="ChEBI" id="CHEBI:57540"/>
    </ligand>
</feature>
<evidence type="ECO:0000256" key="11">
    <source>
        <dbReference type="ARBA" id="ARBA00022605"/>
    </source>
</evidence>
<dbReference type="Gene3D" id="3.40.50.1970">
    <property type="match status" value="1"/>
</dbReference>
<dbReference type="PANTHER" id="PTHR43622">
    <property type="entry name" value="3-DEHYDROQUINATE SYNTHASE"/>
    <property type="match status" value="1"/>
</dbReference>
<evidence type="ECO:0000256" key="18">
    <source>
        <dbReference type="ARBA" id="ARBA00023285"/>
    </source>
</evidence>
<dbReference type="Pfam" id="PF01761">
    <property type="entry name" value="DHQ_synthase"/>
    <property type="match status" value="1"/>
</dbReference>
<evidence type="ECO:0000256" key="14">
    <source>
        <dbReference type="ARBA" id="ARBA00022833"/>
    </source>
</evidence>
<evidence type="ECO:0000259" key="20">
    <source>
        <dbReference type="Pfam" id="PF01761"/>
    </source>
</evidence>
<keyword evidence="13 19" id="KW-0547">Nucleotide-binding</keyword>
<keyword evidence="11 19" id="KW-0028">Amino-acid biosynthesis</keyword>
<evidence type="ECO:0000256" key="2">
    <source>
        <dbReference type="ARBA" id="ARBA00001911"/>
    </source>
</evidence>
<evidence type="ECO:0000256" key="3">
    <source>
        <dbReference type="ARBA" id="ARBA00001947"/>
    </source>
</evidence>
<dbReference type="Pfam" id="PF24621">
    <property type="entry name" value="DHQS_C"/>
    <property type="match status" value="1"/>
</dbReference>
<keyword evidence="23" id="KW-1185">Reference proteome</keyword>
<keyword evidence="10 19" id="KW-0963">Cytoplasm</keyword>
<evidence type="ECO:0000256" key="8">
    <source>
        <dbReference type="ARBA" id="ARBA00013031"/>
    </source>
</evidence>
<comment type="subcellular location">
    <subcellularLocation>
        <location evidence="5 19">Cytoplasm</location>
    </subcellularLocation>
</comment>
<dbReference type="FunFam" id="3.40.50.1970:FF:000007">
    <property type="entry name" value="Pentafunctional AROM polypeptide"/>
    <property type="match status" value="1"/>
</dbReference>
<protein>
    <recommendedName>
        <fullName evidence="9 19">3-dehydroquinate synthase</fullName>
        <shortName evidence="19">DHQS</shortName>
        <ecNumber evidence="8 19">4.2.3.4</ecNumber>
    </recommendedName>
</protein>
<dbReference type="InterPro" id="IPR016037">
    <property type="entry name" value="DHQ_synth_AroB"/>
</dbReference>
<comment type="caution">
    <text evidence="19">Lacks conserved residue(s) required for the propagation of feature annotation.</text>
</comment>
<keyword evidence="15 19" id="KW-0520">NAD</keyword>
<comment type="cofactor">
    <cofactor evidence="3">
        <name>Zn(2+)</name>
        <dbReference type="ChEBI" id="CHEBI:29105"/>
    </cofactor>
</comment>
<evidence type="ECO:0000256" key="10">
    <source>
        <dbReference type="ARBA" id="ARBA00022490"/>
    </source>
</evidence>
<comment type="function">
    <text evidence="4 19">Catalyzes the conversion of 3-deoxy-D-arabino-heptulosonate 7-phosphate (DAHP) to dehydroquinate (DHQ).</text>
</comment>
<evidence type="ECO:0000313" key="23">
    <source>
        <dbReference type="Proteomes" id="UP000196655"/>
    </source>
</evidence>
<dbReference type="GO" id="GO:0009423">
    <property type="term" value="P:chorismate biosynthetic process"/>
    <property type="evidence" value="ECO:0007669"/>
    <property type="project" value="UniProtKB-UniRule"/>
</dbReference>
<keyword evidence="18 19" id="KW-0170">Cobalt</keyword>
<comment type="similarity">
    <text evidence="7 19">Belongs to the sugar phosphate cyclases superfamily. Dehydroquinate synthase family.</text>
</comment>
<dbReference type="InterPro" id="IPR050071">
    <property type="entry name" value="Dehydroquinate_synthase"/>
</dbReference>
<dbReference type="GO" id="GO:0009073">
    <property type="term" value="P:aromatic amino acid family biosynthetic process"/>
    <property type="evidence" value="ECO:0007669"/>
    <property type="project" value="UniProtKB-KW"/>
</dbReference>
<evidence type="ECO:0000259" key="21">
    <source>
        <dbReference type="Pfam" id="PF24621"/>
    </source>
</evidence>
<comment type="caution">
    <text evidence="22">The sequence shown here is derived from an EMBL/GenBank/DDBJ whole genome shotgun (WGS) entry which is preliminary data.</text>
</comment>
<feature type="domain" description="3-dehydroquinate synthase N-terminal" evidence="20">
    <location>
        <begin position="70"/>
        <end position="182"/>
    </location>
</feature>
<dbReference type="EC" id="4.2.3.4" evidence="8 19"/>
<evidence type="ECO:0000256" key="13">
    <source>
        <dbReference type="ARBA" id="ARBA00022741"/>
    </source>
</evidence>
<dbReference type="NCBIfam" id="TIGR01357">
    <property type="entry name" value="aroB"/>
    <property type="match status" value="1"/>
</dbReference>
<reference evidence="23" key="1">
    <citation type="submission" date="2017-05" db="EMBL/GenBank/DDBJ databases">
        <authorList>
            <person name="Macchi M."/>
            <person name="Festa S."/>
            <person name="Coppotelli B.M."/>
            <person name="Morelli I.S."/>
        </authorList>
    </citation>
    <scope>NUCLEOTIDE SEQUENCE [LARGE SCALE GENOMIC DNA]</scope>
    <source>
        <strain evidence="23">I</strain>
    </source>
</reference>